<dbReference type="AlphaFoldDB" id="A0A266Q7V3"/>
<dbReference type="SUPFAM" id="SSF51905">
    <property type="entry name" value="FAD/NAD(P)-binding domain"/>
    <property type="match status" value="1"/>
</dbReference>
<proteinExistence type="inferred from homology"/>
<dbReference type="InterPro" id="IPR036188">
    <property type="entry name" value="FAD/NAD-bd_sf"/>
</dbReference>
<keyword evidence="3" id="KW-0285">Flavoprotein</keyword>
<keyword evidence="11" id="KW-1185">Reference proteome</keyword>
<dbReference type="Proteomes" id="UP000216101">
    <property type="component" value="Unassembled WGS sequence"/>
</dbReference>
<dbReference type="SUPFAM" id="SSF54373">
    <property type="entry name" value="FAD-linked reductases, C-terminal domain"/>
    <property type="match status" value="1"/>
</dbReference>
<evidence type="ECO:0000259" key="9">
    <source>
        <dbReference type="Pfam" id="PF01266"/>
    </source>
</evidence>
<feature type="domain" description="FAD dependent oxidoreductase" evidence="9">
    <location>
        <begin position="13"/>
        <end position="351"/>
    </location>
</feature>
<gene>
    <name evidence="10" type="ORF">CBP51_02445</name>
</gene>
<dbReference type="GO" id="GO:0071949">
    <property type="term" value="F:FAD binding"/>
    <property type="evidence" value="ECO:0007669"/>
    <property type="project" value="InterPro"/>
</dbReference>
<dbReference type="Gene3D" id="3.50.50.60">
    <property type="entry name" value="FAD/NAD(P)-binding domain"/>
    <property type="match status" value="1"/>
</dbReference>
<dbReference type="PANTHER" id="PTHR11530">
    <property type="entry name" value="D-AMINO ACID OXIDASE"/>
    <property type="match status" value="1"/>
</dbReference>
<dbReference type="Pfam" id="PF01266">
    <property type="entry name" value="DAO"/>
    <property type="match status" value="1"/>
</dbReference>
<evidence type="ECO:0000256" key="5">
    <source>
        <dbReference type="ARBA" id="ARBA00023002"/>
    </source>
</evidence>
<evidence type="ECO:0000256" key="7">
    <source>
        <dbReference type="ARBA" id="ARBA00039751"/>
    </source>
</evidence>
<dbReference type="EC" id="1.4.3.3" evidence="6"/>
<keyword evidence="5" id="KW-0560">Oxidoreductase</keyword>
<evidence type="ECO:0000256" key="4">
    <source>
        <dbReference type="ARBA" id="ARBA00022827"/>
    </source>
</evidence>
<name>A0A266Q7V3_9GAMM</name>
<comment type="similarity">
    <text evidence="2">Belongs to the DAMOX/DASOX family.</text>
</comment>
<evidence type="ECO:0000256" key="3">
    <source>
        <dbReference type="ARBA" id="ARBA00022630"/>
    </source>
</evidence>
<dbReference type="Gene3D" id="3.30.9.10">
    <property type="entry name" value="D-Amino Acid Oxidase, subunit A, domain 2"/>
    <property type="match status" value="1"/>
</dbReference>
<evidence type="ECO:0000256" key="8">
    <source>
        <dbReference type="ARBA" id="ARBA00049547"/>
    </source>
</evidence>
<sequence length="374" mass="41343">MKDSTHNTSLPHKIAIAGAGLLGRLLAWQLNKAGLEVSLFEAGSFTPTEPQSKRAAAFTAAGMVAPLSEAVVSDEGVYRMGQFALAHWPHWAARLSADSNTSDPLFFSNGSLVVAHPQDASELEQFVRELHFVIPECRRYEAVNQLQIQTLEPDLSPSFQQGLFLEEEGHLHNREFLRLLGDEIIQSTIHLREHTAVDVAAGKIIANGTAETFDLVIDCRGLGAKTPARQLRGVRGETLHVETSEIRLQRPVRLMHPRYQLYVVPKPGNRFIIGATQIESEDRSPVTLQSSLELSSALYTLSPAFAEARIIEMDTNLRPAFMDNLPRVDIEDGLISANGLFRHGYLLAPAVVENVLAHVFNKPEPIFSALLNRH</sequence>
<protein>
    <recommendedName>
        <fullName evidence="7">D-amino-acid oxidase</fullName>
        <ecNumber evidence="6">1.4.3.3</ecNumber>
    </recommendedName>
</protein>
<evidence type="ECO:0000313" key="11">
    <source>
        <dbReference type="Proteomes" id="UP000216101"/>
    </source>
</evidence>
<organism evidence="10 11">
    <name type="scientific">Cellvibrio mixtus</name>
    <dbReference type="NCBI Taxonomy" id="39650"/>
    <lineage>
        <taxon>Bacteria</taxon>
        <taxon>Pseudomonadati</taxon>
        <taxon>Pseudomonadota</taxon>
        <taxon>Gammaproteobacteria</taxon>
        <taxon>Cellvibrionales</taxon>
        <taxon>Cellvibrionaceae</taxon>
        <taxon>Cellvibrio</taxon>
    </lineage>
</organism>
<dbReference type="GO" id="GO:0046416">
    <property type="term" value="P:D-amino acid metabolic process"/>
    <property type="evidence" value="ECO:0007669"/>
    <property type="project" value="InterPro"/>
</dbReference>
<dbReference type="EMBL" id="NHNI01000001">
    <property type="protein sequence ID" value="OZY85915.1"/>
    <property type="molecule type" value="Genomic_DNA"/>
</dbReference>
<comment type="caution">
    <text evidence="10">The sequence shown here is derived from an EMBL/GenBank/DDBJ whole genome shotgun (WGS) entry which is preliminary data.</text>
</comment>
<evidence type="ECO:0000256" key="2">
    <source>
        <dbReference type="ARBA" id="ARBA00006730"/>
    </source>
</evidence>
<dbReference type="PANTHER" id="PTHR11530:SF11">
    <property type="entry name" value="D-ASPARTATE OXIDASE"/>
    <property type="match status" value="1"/>
</dbReference>
<evidence type="ECO:0000256" key="6">
    <source>
        <dbReference type="ARBA" id="ARBA00039101"/>
    </source>
</evidence>
<dbReference type="InterPro" id="IPR006076">
    <property type="entry name" value="FAD-dep_OxRdtase"/>
</dbReference>
<keyword evidence="4" id="KW-0274">FAD</keyword>
<comment type="catalytic activity">
    <reaction evidence="8">
        <text>a D-alpha-amino acid + O2 + H2O = a 2-oxocarboxylate + H2O2 + NH4(+)</text>
        <dbReference type="Rhea" id="RHEA:21816"/>
        <dbReference type="ChEBI" id="CHEBI:15377"/>
        <dbReference type="ChEBI" id="CHEBI:15379"/>
        <dbReference type="ChEBI" id="CHEBI:16240"/>
        <dbReference type="ChEBI" id="CHEBI:28938"/>
        <dbReference type="ChEBI" id="CHEBI:35179"/>
        <dbReference type="ChEBI" id="CHEBI:59871"/>
        <dbReference type="EC" id="1.4.3.3"/>
    </reaction>
    <physiologicalReaction direction="left-to-right" evidence="8">
        <dbReference type="Rhea" id="RHEA:21817"/>
    </physiologicalReaction>
</comment>
<reference evidence="11" key="1">
    <citation type="submission" date="2017-05" db="EMBL/GenBank/DDBJ databases">
        <authorList>
            <person name="Barney B.M."/>
        </authorList>
    </citation>
    <scope>NUCLEOTIDE SEQUENCE [LARGE SCALE GENOMIC DNA]</scope>
    <source>
        <strain evidence="11">PSBB022</strain>
    </source>
</reference>
<comment type="cofactor">
    <cofactor evidence="1">
        <name>FAD</name>
        <dbReference type="ChEBI" id="CHEBI:57692"/>
    </cofactor>
</comment>
<dbReference type="RefSeq" id="WP_094983713.1">
    <property type="nucleotide sequence ID" value="NZ_NHNI01000001.1"/>
</dbReference>
<accession>A0A266Q7V3</accession>
<dbReference type="InterPro" id="IPR023209">
    <property type="entry name" value="DAO"/>
</dbReference>
<evidence type="ECO:0000256" key="1">
    <source>
        <dbReference type="ARBA" id="ARBA00001974"/>
    </source>
</evidence>
<evidence type="ECO:0000313" key="10">
    <source>
        <dbReference type="EMBL" id="OZY85915.1"/>
    </source>
</evidence>
<dbReference type="GO" id="GO:0003884">
    <property type="term" value="F:D-amino-acid oxidase activity"/>
    <property type="evidence" value="ECO:0007669"/>
    <property type="project" value="UniProtKB-EC"/>
</dbReference>